<reference evidence="9" key="2">
    <citation type="submission" date="2020-09" db="EMBL/GenBank/DDBJ databases">
        <authorList>
            <person name="Sun Q."/>
            <person name="Kim S."/>
        </authorList>
    </citation>
    <scope>NUCLEOTIDE SEQUENCE</scope>
    <source>
        <strain evidence="9">KCTC 22169</strain>
    </source>
</reference>
<keyword evidence="10" id="KW-1185">Reference proteome</keyword>
<evidence type="ECO:0000256" key="3">
    <source>
        <dbReference type="ARBA" id="ARBA00022603"/>
    </source>
</evidence>
<keyword evidence="2 6" id="KW-0698">rRNA processing</keyword>
<dbReference type="Gene3D" id="3.30.750.80">
    <property type="entry name" value="RNA methyltransferase domain (HRMD) like"/>
    <property type="match status" value="1"/>
</dbReference>
<evidence type="ECO:0000259" key="8">
    <source>
        <dbReference type="PROSITE" id="PS51165"/>
    </source>
</evidence>
<dbReference type="RefSeq" id="WP_189608267.1">
    <property type="nucleotide sequence ID" value="NZ_BMXR01000004.1"/>
</dbReference>
<dbReference type="GO" id="GO:0052915">
    <property type="term" value="F:23S rRNA (guanine(2445)-N(2))-methyltransferase activity"/>
    <property type="evidence" value="ECO:0007669"/>
    <property type="project" value="UniProtKB-UniRule"/>
</dbReference>
<name>A0A918N8P4_9GAMM</name>
<dbReference type="Proteomes" id="UP000626148">
    <property type="component" value="Unassembled WGS sequence"/>
</dbReference>
<protein>
    <recommendedName>
        <fullName evidence="6">Ribosomal RNA large subunit methyltransferase K/L</fullName>
    </recommendedName>
    <domain>
        <recommendedName>
            <fullName evidence="6">23S rRNA m2G2445 methyltransferase</fullName>
            <ecNumber evidence="6">2.1.1.173</ecNumber>
        </recommendedName>
        <alternativeName>
            <fullName evidence="6">rRNA (guanine-N(2)-)-methyltransferase RlmL</fullName>
        </alternativeName>
    </domain>
    <domain>
        <recommendedName>
            <fullName evidence="6">23S rRNA m7G2069 methyltransferase</fullName>
            <ecNumber evidence="6">2.1.1.264</ecNumber>
        </recommendedName>
        <alternativeName>
            <fullName evidence="6">rRNA (guanine-N(7)-)-methyltransferase RlmK</fullName>
        </alternativeName>
    </domain>
</protein>
<dbReference type="GO" id="GO:0003723">
    <property type="term" value="F:RNA binding"/>
    <property type="evidence" value="ECO:0007669"/>
    <property type="project" value="UniProtKB-UniRule"/>
</dbReference>
<dbReference type="EC" id="2.1.1.173" evidence="6"/>
<evidence type="ECO:0000256" key="4">
    <source>
        <dbReference type="ARBA" id="ARBA00022679"/>
    </source>
</evidence>
<accession>A0A918N8P4</accession>
<dbReference type="CDD" id="cd02440">
    <property type="entry name" value="AdoMet_MTases"/>
    <property type="match status" value="1"/>
</dbReference>
<dbReference type="InterPro" id="IPR002052">
    <property type="entry name" value="DNA_methylase_N6_adenine_CS"/>
</dbReference>
<dbReference type="PROSITE" id="PS00092">
    <property type="entry name" value="N6_MTASE"/>
    <property type="match status" value="1"/>
</dbReference>
<dbReference type="InterPro" id="IPR017244">
    <property type="entry name" value="23SrRNA_methyltr_KL"/>
</dbReference>
<dbReference type="NCBIfam" id="NF008748">
    <property type="entry name" value="PRK11783.1"/>
    <property type="match status" value="1"/>
</dbReference>
<evidence type="ECO:0000256" key="7">
    <source>
        <dbReference type="PROSITE-ProRule" id="PRU00529"/>
    </source>
</evidence>
<comment type="subcellular location">
    <subcellularLocation>
        <location evidence="6">Cytoplasm</location>
    </subcellularLocation>
</comment>
<keyword evidence="4 6" id="KW-0808">Transferase</keyword>
<dbReference type="Pfam" id="PF01170">
    <property type="entry name" value="UPF0020"/>
    <property type="match status" value="1"/>
</dbReference>
<keyword evidence="3 6" id="KW-0489">Methyltransferase</keyword>
<dbReference type="PANTHER" id="PTHR47313">
    <property type="entry name" value="RIBOSOMAL RNA LARGE SUBUNIT METHYLTRANSFERASE K/L"/>
    <property type="match status" value="1"/>
</dbReference>
<dbReference type="EC" id="2.1.1.264" evidence="6"/>
<dbReference type="Gene3D" id="3.30.2130.30">
    <property type="match status" value="1"/>
</dbReference>
<dbReference type="Pfam" id="PF10672">
    <property type="entry name" value="Methyltrans_SAM"/>
    <property type="match status" value="1"/>
</dbReference>
<dbReference type="SMART" id="SM00981">
    <property type="entry name" value="THUMP"/>
    <property type="match status" value="1"/>
</dbReference>
<dbReference type="SUPFAM" id="SSF53335">
    <property type="entry name" value="S-adenosyl-L-methionine-dependent methyltransferases"/>
    <property type="match status" value="2"/>
</dbReference>
<evidence type="ECO:0000256" key="5">
    <source>
        <dbReference type="ARBA" id="ARBA00022691"/>
    </source>
</evidence>
<dbReference type="InterPro" id="IPR000241">
    <property type="entry name" value="RlmKL-like_Mtase"/>
</dbReference>
<evidence type="ECO:0000256" key="1">
    <source>
        <dbReference type="ARBA" id="ARBA00022490"/>
    </source>
</evidence>
<dbReference type="InterPro" id="IPR029063">
    <property type="entry name" value="SAM-dependent_MTases_sf"/>
</dbReference>
<evidence type="ECO:0000256" key="2">
    <source>
        <dbReference type="ARBA" id="ARBA00022552"/>
    </source>
</evidence>
<dbReference type="PROSITE" id="PS51165">
    <property type="entry name" value="THUMP"/>
    <property type="match status" value="1"/>
</dbReference>
<comment type="catalytic activity">
    <reaction evidence="6">
        <text>guanosine(2069) in 23S rRNA + S-adenosyl-L-methionine = N(2)-methylguanosine(2069) in 23S rRNA + S-adenosyl-L-homocysteine + H(+)</text>
        <dbReference type="Rhea" id="RHEA:43772"/>
        <dbReference type="Rhea" id="RHEA-COMP:10688"/>
        <dbReference type="Rhea" id="RHEA-COMP:10689"/>
        <dbReference type="ChEBI" id="CHEBI:15378"/>
        <dbReference type="ChEBI" id="CHEBI:57856"/>
        <dbReference type="ChEBI" id="CHEBI:59789"/>
        <dbReference type="ChEBI" id="CHEBI:74269"/>
        <dbReference type="ChEBI" id="CHEBI:74481"/>
        <dbReference type="EC" id="2.1.1.264"/>
    </reaction>
</comment>
<proteinExistence type="inferred from homology"/>
<dbReference type="HAMAP" id="MF_01858">
    <property type="entry name" value="23SrRNA_methyltr_KL"/>
    <property type="match status" value="1"/>
</dbReference>
<dbReference type="InterPro" id="IPR019614">
    <property type="entry name" value="SAM-dep_methyl-trfase"/>
</dbReference>
<dbReference type="AlphaFoldDB" id="A0A918N8P4"/>
<keyword evidence="5 6" id="KW-0949">S-adenosyl-L-methionine</keyword>
<dbReference type="CDD" id="cd11715">
    <property type="entry name" value="THUMP_AdoMetMT"/>
    <property type="match status" value="1"/>
</dbReference>
<dbReference type="EMBL" id="BMXR01000004">
    <property type="protein sequence ID" value="GGX51575.1"/>
    <property type="molecule type" value="Genomic_DNA"/>
</dbReference>
<dbReference type="Gene3D" id="3.40.50.150">
    <property type="entry name" value="Vaccinia Virus protein VP39"/>
    <property type="match status" value="2"/>
</dbReference>
<dbReference type="GO" id="GO:0070043">
    <property type="term" value="F:rRNA (guanine-N7-)-methyltransferase activity"/>
    <property type="evidence" value="ECO:0007669"/>
    <property type="project" value="UniProtKB-UniRule"/>
</dbReference>
<reference evidence="9" key="1">
    <citation type="journal article" date="2014" name="Int. J. Syst. Evol. Microbiol.">
        <title>Complete genome sequence of Corynebacterium casei LMG S-19264T (=DSM 44701T), isolated from a smear-ripened cheese.</title>
        <authorList>
            <consortium name="US DOE Joint Genome Institute (JGI-PGF)"/>
            <person name="Walter F."/>
            <person name="Albersmeier A."/>
            <person name="Kalinowski J."/>
            <person name="Ruckert C."/>
        </authorList>
    </citation>
    <scope>NUCLEOTIDE SEQUENCE</scope>
    <source>
        <strain evidence="9">KCTC 22169</strain>
    </source>
</reference>
<organism evidence="9 10">
    <name type="scientific">Saccharospirillum salsuginis</name>
    <dbReference type="NCBI Taxonomy" id="418750"/>
    <lineage>
        <taxon>Bacteria</taxon>
        <taxon>Pseudomonadati</taxon>
        <taxon>Pseudomonadota</taxon>
        <taxon>Gammaproteobacteria</taxon>
        <taxon>Oceanospirillales</taxon>
        <taxon>Saccharospirillaceae</taxon>
        <taxon>Saccharospirillum</taxon>
    </lineage>
</organism>
<dbReference type="Pfam" id="PF02926">
    <property type="entry name" value="THUMP"/>
    <property type="match status" value="1"/>
</dbReference>
<feature type="domain" description="THUMP" evidence="8">
    <location>
        <begin position="52"/>
        <end position="163"/>
    </location>
</feature>
<gene>
    <name evidence="6 9" type="primary">rlmL</name>
    <name evidence="9" type="ORF">GCM10007392_18580</name>
</gene>
<sequence length="715" mass="81848">MSSNLHTETDLDVWVTCPNGFHGLLKREIADLTGQTPADWSQGVSVRGELDIAYRLCLWSRLANRVYLGLGQSSEVSVDGLRELVESVAWDAHLRPSGTLRVDFHGRMDGIDDARYGGQKVKDFIVDQFRDRHGVRPNVDRDNPDVTVYVQVRRKRIDLGIDLSGDSLHRRGYRQATGPAPLKENLAAAVLMAADWPERVRDGQAFIDPLCGSGTLVVEAAMIAADIAPGLLRKRFGFEQWLGHDRSLWNDLVSEARQRRQTGEASMPPVLGYDADGGVVARANETLERLGLYRQARCYHKPLDQWTRPTHLTLKPGLVVSNPPYGERLGNKPELLALYRRIGDLFRNELSDWTLGLLTSDAVLARETGLRAGEKHRFFNGRIETHLYVFTPGERAAEPSPAQTEQDEALRNRLRKNLKQRRKWLKKQDIEAYRLYDADLPEFAIAVDVYGDALHVQEYAPPKDIPEDKARQRLLHAMAVLAEVTGIPVERIELKQRQRQKGRQQYERQSESGEFFTIREEGVRLRVNLKDYLDTGVFLDHRPTRTWIQKQAGGRSVLNLFCYTGAATAHAYVGQAASTTSVDLSRTYLNWARENLRLNGGKPDHQHRFIQADCLKWLRENTERFDLIFMDPPTFSNSSRMTDTLDIQRDHVELIEQAMRSLNPDGVLVFSNNFRKFKLDESLIERYQVKDVTHLSVPEDFKRKRPHQCWHLRHR</sequence>
<evidence type="ECO:0000313" key="9">
    <source>
        <dbReference type="EMBL" id="GGX51575.1"/>
    </source>
</evidence>
<dbReference type="InterPro" id="IPR004114">
    <property type="entry name" value="THUMP_dom"/>
</dbReference>
<dbReference type="GO" id="GO:0005737">
    <property type="term" value="C:cytoplasm"/>
    <property type="evidence" value="ECO:0007669"/>
    <property type="project" value="UniProtKB-SubCell"/>
</dbReference>
<evidence type="ECO:0000313" key="10">
    <source>
        <dbReference type="Proteomes" id="UP000626148"/>
    </source>
</evidence>
<comment type="function">
    <text evidence="6">Specifically methylates the guanine in position 2445 (m2G2445) and the guanine in position 2069 (m7G2069) of 23S rRNA.</text>
</comment>
<dbReference type="PIRSF" id="PIRSF037618">
    <property type="entry name" value="RNA_Mtase_bacteria_prd"/>
    <property type="match status" value="1"/>
</dbReference>
<evidence type="ECO:0000256" key="6">
    <source>
        <dbReference type="HAMAP-Rule" id="MF_01858"/>
    </source>
</evidence>
<comment type="similarity">
    <text evidence="6">Belongs to the methyltransferase superfamily. RlmKL family.</text>
</comment>
<comment type="caution">
    <text evidence="9">The sequence shown here is derived from an EMBL/GenBank/DDBJ whole genome shotgun (WGS) entry which is preliminary data.</text>
</comment>
<keyword evidence="1 6" id="KW-0963">Cytoplasm</keyword>
<dbReference type="PANTHER" id="PTHR47313:SF1">
    <property type="entry name" value="RIBOSOMAL RNA LARGE SUBUNIT METHYLTRANSFERASE K_L"/>
    <property type="match status" value="1"/>
</dbReference>
<dbReference type="InterPro" id="IPR054170">
    <property type="entry name" value="RlmL_1st"/>
</dbReference>
<keyword evidence="7" id="KW-0694">RNA-binding</keyword>
<dbReference type="Pfam" id="PF22020">
    <property type="entry name" value="RlmL_1st"/>
    <property type="match status" value="1"/>
</dbReference>
<comment type="catalytic activity">
    <reaction evidence="6">
        <text>guanosine(2445) in 23S rRNA + S-adenosyl-L-methionine = N(2)-methylguanosine(2445) in 23S rRNA + S-adenosyl-L-homocysteine + H(+)</text>
        <dbReference type="Rhea" id="RHEA:42740"/>
        <dbReference type="Rhea" id="RHEA-COMP:10215"/>
        <dbReference type="Rhea" id="RHEA-COMP:10216"/>
        <dbReference type="ChEBI" id="CHEBI:15378"/>
        <dbReference type="ChEBI" id="CHEBI:57856"/>
        <dbReference type="ChEBI" id="CHEBI:59789"/>
        <dbReference type="ChEBI" id="CHEBI:74269"/>
        <dbReference type="ChEBI" id="CHEBI:74481"/>
        <dbReference type="EC" id="2.1.1.173"/>
    </reaction>
</comment>